<evidence type="ECO:0000313" key="3">
    <source>
        <dbReference type="Proteomes" id="UP000789390"/>
    </source>
</evidence>
<dbReference type="Proteomes" id="UP000789390">
    <property type="component" value="Unassembled WGS sequence"/>
</dbReference>
<keyword evidence="1" id="KW-0732">Signal</keyword>
<organism evidence="2 3">
    <name type="scientific">Daphnia galeata</name>
    <dbReference type="NCBI Taxonomy" id="27404"/>
    <lineage>
        <taxon>Eukaryota</taxon>
        <taxon>Metazoa</taxon>
        <taxon>Ecdysozoa</taxon>
        <taxon>Arthropoda</taxon>
        <taxon>Crustacea</taxon>
        <taxon>Branchiopoda</taxon>
        <taxon>Diplostraca</taxon>
        <taxon>Cladocera</taxon>
        <taxon>Anomopoda</taxon>
        <taxon>Daphniidae</taxon>
        <taxon>Daphnia</taxon>
    </lineage>
</organism>
<proteinExistence type="predicted"/>
<dbReference type="AlphaFoldDB" id="A0A8J2RYW4"/>
<comment type="caution">
    <text evidence="2">The sequence shown here is derived from an EMBL/GenBank/DDBJ whole genome shotgun (WGS) entry which is preliminary data.</text>
</comment>
<gene>
    <name evidence="2" type="ORF">DGAL_LOCUS12688</name>
</gene>
<evidence type="ECO:0000313" key="2">
    <source>
        <dbReference type="EMBL" id="CAH0109219.1"/>
    </source>
</evidence>
<accession>A0A8J2RYW4</accession>
<reference evidence="2" key="1">
    <citation type="submission" date="2021-11" db="EMBL/GenBank/DDBJ databases">
        <authorList>
            <person name="Schell T."/>
        </authorList>
    </citation>
    <scope>NUCLEOTIDE SEQUENCE</scope>
    <source>
        <strain evidence="2">M5</strain>
    </source>
</reference>
<name>A0A8J2RYW4_9CRUS</name>
<dbReference type="OrthoDB" id="6356432at2759"/>
<dbReference type="EMBL" id="CAKKLH010000292">
    <property type="protein sequence ID" value="CAH0109219.1"/>
    <property type="molecule type" value="Genomic_DNA"/>
</dbReference>
<keyword evidence="3" id="KW-1185">Reference proteome</keyword>
<protein>
    <submittedName>
        <fullName evidence="2">Uncharacterized protein</fullName>
    </submittedName>
</protein>
<evidence type="ECO:0000256" key="1">
    <source>
        <dbReference type="SAM" id="SignalP"/>
    </source>
</evidence>
<feature type="chain" id="PRO_5035275256" evidence="1">
    <location>
        <begin position="23"/>
        <end position="201"/>
    </location>
</feature>
<feature type="signal peptide" evidence="1">
    <location>
        <begin position="1"/>
        <end position="22"/>
    </location>
</feature>
<sequence length="201" mass="21377">MASPISLFLVMTVGCFVVNAAAVSEPFPSVVDRQTKQLFMAPPPSPLGYNYYLPYGMGMPSAGGFYPFRFASWPYPLVPTDVARVEVTARLPRETIIVNPAAAQCLSADVGTNGLSPCTKTSGARHGSITINLPVAVQTAVVGIVRSSNERITLRCSEMTAVNAFTKTGKIADKSVVRTETGVLQLVVSSTAVNAVMKCTW</sequence>